<dbReference type="AlphaFoldDB" id="A0A6P2DFU9"/>
<evidence type="ECO:0000313" key="3">
    <source>
        <dbReference type="Proteomes" id="UP000464178"/>
    </source>
</evidence>
<dbReference type="KEGG" id="gms:SOIL9_78630"/>
<sequence length="119" mass="12932">MRVLVGCFALVLCGTVAANGKKDEMIDPAKLVGKWTSKGWENEVLELLKGGKLVMRRTVGGKEAFDGTYTFDGNKLTVVAKPEGKEDKSTVTIKKLTDAEMVIVAESGKEVVMVRVKDK</sequence>
<evidence type="ECO:0008006" key="4">
    <source>
        <dbReference type="Google" id="ProtNLM"/>
    </source>
</evidence>
<dbReference type="NCBIfam" id="TIGR03066">
    <property type="entry name" value="Gem_osc_para_1"/>
    <property type="match status" value="1"/>
</dbReference>
<keyword evidence="3" id="KW-1185">Reference proteome</keyword>
<evidence type="ECO:0000256" key="1">
    <source>
        <dbReference type="SAM" id="SignalP"/>
    </source>
</evidence>
<gene>
    <name evidence="2" type="ORF">SOIL9_78630</name>
</gene>
<feature type="chain" id="PRO_5026691752" description="Lipocalin-like domain-containing protein" evidence="1">
    <location>
        <begin position="19"/>
        <end position="119"/>
    </location>
</feature>
<organism evidence="2 3">
    <name type="scientific">Gemmata massiliana</name>
    <dbReference type="NCBI Taxonomy" id="1210884"/>
    <lineage>
        <taxon>Bacteria</taxon>
        <taxon>Pseudomonadati</taxon>
        <taxon>Planctomycetota</taxon>
        <taxon>Planctomycetia</taxon>
        <taxon>Gemmatales</taxon>
        <taxon>Gemmataceae</taxon>
        <taxon>Gemmata</taxon>
    </lineage>
</organism>
<keyword evidence="1" id="KW-0732">Signal</keyword>
<dbReference type="EMBL" id="LR593886">
    <property type="protein sequence ID" value="VTS01399.1"/>
    <property type="molecule type" value="Genomic_DNA"/>
</dbReference>
<feature type="signal peptide" evidence="1">
    <location>
        <begin position="1"/>
        <end position="18"/>
    </location>
</feature>
<accession>A0A6P2DFU9</accession>
<evidence type="ECO:0000313" key="2">
    <source>
        <dbReference type="EMBL" id="VTS01399.1"/>
    </source>
</evidence>
<dbReference type="RefSeq" id="WP_162672439.1">
    <property type="nucleotide sequence ID" value="NZ_LR593886.1"/>
</dbReference>
<proteinExistence type="predicted"/>
<protein>
    <recommendedName>
        <fullName evidence="4">Lipocalin-like domain-containing protein</fullName>
    </recommendedName>
</protein>
<reference evidence="2 3" key="1">
    <citation type="submission" date="2019-05" db="EMBL/GenBank/DDBJ databases">
        <authorList>
            <consortium name="Science for Life Laboratories"/>
        </authorList>
    </citation>
    <scope>NUCLEOTIDE SEQUENCE [LARGE SCALE GENOMIC DNA]</scope>
    <source>
        <strain evidence="2">Soil9</strain>
    </source>
</reference>
<name>A0A6P2DFU9_9BACT</name>
<dbReference type="Proteomes" id="UP000464178">
    <property type="component" value="Chromosome"/>
</dbReference>